<organism evidence="3 4">
    <name type="scientific">Arctia plantaginis</name>
    <name type="common">Wood tiger moth</name>
    <name type="synonym">Phalaena plantaginis</name>
    <dbReference type="NCBI Taxonomy" id="874455"/>
    <lineage>
        <taxon>Eukaryota</taxon>
        <taxon>Metazoa</taxon>
        <taxon>Ecdysozoa</taxon>
        <taxon>Arthropoda</taxon>
        <taxon>Hexapoda</taxon>
        <taxon>Insecta</taxon>
        <taxon>Pterygota</taxon>
        <taxon>Neoptera</taxon>
        <taxon>Endopterygota</taxon>
        <taxon>Lepidoptera</taxon>
        <taxon>Glossata</taxon>
        <taxon>Ditrysia</taxon>
        <taxon>Noctuoidea</taxon>
        <taxon>Erebidae</taxon>
        <taxon>Arctiinae</taxon>
        <taxon>Arctia</taxon>
    </lineage>
</organism>
<feature type="region of interest" description="Disordered" evidence="1">
    <location>
        <begin position="234"/>
        <end position="282"/>
    </location>
</feature>
<feature type="region of interest" description="Disordered" evidence="1">
    <location>
        <begin position="1455"/>
        <end position="1482"/>
    </location>
</feature>
<reference evidence="3 4" key="1">
    <citation type="submission" date="2020-04" db="EMBL/GenBank/DDBJ databases">
        <authorList>
            <person name="Wallbank WR R."/>
            <person name="Pardo Diaz C."/>
            <person name="Kozak K."/>
            <person name="Martin S."/>
            <person name="Jiggins C."/>
            <person name="Moest M."/>
            <person name="Warren A I."/>
            <person name="Byers J.R.P. K."/>
            <person name="Montejo-Kovacevich G."/>
            <person name="Yen C E."/>
        </authorList>
    </citation>
    <scope>NUCLEOTIDE SEQUENCE [LARGE SCALE GENOMIC DNA]</scope>
</reference>
<dbReference type="Proteomes" id="UP000494256">
    <property type="component" value="Unassembled WGS sequence"/>
</dbReference>
<protein>
    <submittedName>
        <fullName evidence="3">Uncharacterized protein</fullName>
    </submittedName>
</protein>
<feature type="compositionally biased region" description="Basic and acidic residues" evidence="1">
    <location>
        <begin position="1455"/>
        <end position="1475"/>
    </location>
</feature>
<feature type="region of interest" description="Disordered" evidence="1">
    <location>
        <begin position="1059"/>
        <end position="1089"/>
    </location>
</feature>
<feature type="compositionally biased region" description="Basic and acidic residues" evidence="1">
    <location>
        <begin position="1167"/>
        <end position="1176"/>
    </location>
</feature>
<feature type="region of interest" description="Disordered" evidence="1">
    <location>
        <begin position="118"/>
        <end position="138"/>
    </location>
</feature>
<evidence type="ECO:0000313" key="3">
    <source>
        <dbReference type="EMBL" id="CAB3229274.1"/>
    </source>
</evidence>
<feature type="compositionally biased region" description="Polar residues" evidence="1">
    <location>
        <begin position="1393"/>
        <end position="1403"/>
    </location>
</feature>
<feature type="compositionally biased region" description="Basic residues" evidence="1">
    <location>
        <begin position="249"/>
        <end position="264"/>
    </location>
</feature>
<feature type="compositionally biased region" description="Acidic residues" evidence="1">
    <location>
        <begin position="1067"/>
        <end position="1079"/>
    </location>
</feature>
<proteinExistence type="predicted"/>
<gene>
    <name evidence="3" type="ORF">APLA_LOCUS3932</name>
</gene>
<keyword evidence="2" id="KW-1133">Transmembrane helix</keyword>
<feature type="region of interest" description="Disordered" evidence="1">
    <location>
        <begin position="1164"/>
        <end position="1189"/>
    </location>
</feature>
<evidence type="ECO:0000256" key="2">
    <source>
        <dbReference type="SAM" id="Phobius"/>
    </source>
</evidence>
<dbReference type="OrthoDB" id="7445422at2759"/>
<accession>A0A8S0Z8E1</accession>
<comment type="caution">
    <text evidence="3">The sequence shown here is derived from an EMBL/GenBank/DDBJ whole genome shotgun (WGS) entry which is preliminary data.</text>
</comment>
<keyword evidence="2" id="KW-0472">Membrane</keyword>
<name>A0A8S0Z8E1_ARCPL</name>
<sequence>MFTNIRRALQWLGARYLRTLSVAAMMLLHLLLHVLIFHLLTAKGGQKDASKTSVQQALLTPKDNNYVLKYIEKCPEKGHYFIRDYATNKIEPATCYLCFCQGDKTAVCWRRDNKRCNDDSFRSQGDGNRNTKTLQKKTNDTRIRRSPGFTDIFFRDASRDMFNKNTEGKQCKPYESSFSDDCPPADWCTGCTVCDCDANGRWDCHILSFCSDPKKSKTAGRKMVKKKRVIDDLPIGARPRTPMPIMGGRKSRKHRTTTTKKVVKKPVTQPRKPKQKQQKIKQPLRYKRIAPKANASKAMFKKRNIATHKRVHLHKKKEKEPNVVPDDLAKEILKKMMTIVNKLVQKEIQNMTKLVAKRQQWFEQQQRKMYLTTLTPRIIGGTRKKWQKRSTEIEQDNKKTKLNLWQNRYKRDLSSLETNTHNSIVSSTVAVQKERPTDSTVLPIQSDIDDNSIDKNTKSITVMPLQTNTENDYYKYILATNIIPLIRNEIKNKDSVKPTVVIKMNKISTTDKTKTDRTELITEHKTLTVTEREKNIQAIENCAEKIETTSVYKKTTELPVTTETGSTLVNTLQNTTNASTTGNKLVDDIVLNYVSNPYKYLPEVDPSENDIQVKKWPPVKIVKQKFTTTESLTEGPQKHIANSTIITNNNMNKVRRKDVKRITVSRKYNLLKALNFHKCPFLNKLTASENETYTLGQPTKTPDVKNDPTKLLHKYNATKKIHKKIKKFSLIKYLRKLFNYVFRRKNRSDRFSRYHILETLCEHFGPCNIKSRDKRLLRSKLTDLNQETMTILKTVKIIKGLLILLEDSPDNNKTLSKKGNFGSSIQRLNSILKGNYGDSSKKPLTITKLVQIEYIKKNTQAFVKSVGKFATLLNEIIGIITKDADKPMQNNFRTHEMGKDPFKNLKDLLIKYNLVQNNFMKKMYDLVNSFENRNYEKPKVSDTRGLNSSVAIENFSRNILKNLRKLKHLAQTLNYNRRAKRETRDDDAIEYLLMLMEYLLKQNHPLDAAPANDGIDLLLEAIKNAPDIKTVRKKVLVNTPSGSDTTMITIPRNLLYRSTTDTSVADTESDSETTSNEDSETPKTNTNEETLKKKIDENKDLFDLIDEEKEVIDKYQFDRRAGAIPTITYFTTNVALYDDEENKTFGNSLGASETTPLPELANEEENFDKSTDHGNKNENGISDNPSNANNNVYENTENVNVYSNTVNNNYDMNTGYGNNDDTNAADGNVYIGNMAEGNIHSAPDNDHYNANIPKDLKTYDMKASYDFSKAVTEETVLEKGVAEERIKATEDRDKKIETVYTGEIDEEDTTHGTVSGVDSEQTTFIPQEVEIPKNKYISKEIKTLDSYDTEKLDKKSKLEWIEENFRREYSHYDEEKGKAHEEKRENIKTNTPVTLAPSRTSAPEYNKKKPSVDVSMISNEVSDTAGKKKKSKINTEEVMFKKQMDLMHSLDYVTEKSEFDETESKDGNADEKDSENFPTYFV</sequence>
<evidence type="ECO:0000256" key="1">
    <source>
        <dbReference type="SAM" id="MobiDB-lite"/>
    </source>
</evidence>
<feature type="compositionally biased region" description="Polar residues" evidence="1">
    <location>
        <begin position="122"/>
        <end position="133"/>
    </location>
</feature>
<feature type="transmembrane region" description="Helical" evidence="2">
    <location>
        <begin position="20"/>
        <end position="40"/>
    </location>
</feature>
<feature type="region of interest" description="Disordered" evidence="1">
    <location>
        <begin position="1393"/>
        <end position="1431"/>
    </location>
</feature>
<keyword evidence="2" id="KW-0812">Transmembrane</keyword>
<dbReference type="EMBL" id="CADEBD010000286">
    <property type="protein sequence ID" value="CAB3229274.1"/>
    <property type="molecule type" value="Genomic_DNA"/>
</dbReference>
<evidence type="ECO:0000313" key="4">
    <source>
        <dbReference type="Proteomes" id="UP000494256"/>
    </source>
</evidence>
<feature type="compositionally biased region" description="Basic residues" evidence="1">
    <location>
        <begin position="271"/>
        <end position="282"/>
    </location>
</feature>